<keyword evidence="2" id="KW-1185">Reference proteome</keyword>
<evidence type="ECO:0000313" key="1">
    <source>
        <dbReference type="EMBL" id="PAA85992.1"/>
    </source>
</evidence>
<evidence type="ECO:0000313" key="2">
    <source>
        <dbReference type="Proteomes" id="UP000215902"/>
    </source>
</evidence>
<dbReference type="EMBL" id="NIVC01000298">
    <property type="protein sequence ID" value="PAA85992.1"/>
    <property type="molecule type" value="Genomic_DNA"/>
</dbReference>
<gene>
    <name evidence="1" type="ORF">BOX15_Mlig004480g4</name>
</gene>
<dbReference type="OrthoDB" id="90756at2759"/>
<reference evidence="1 2" key="1">
    <citation type="submission" date="2017-06" db="EMBL/GenBank/DDBJ databases">
        <title>A platform for efficient transgenesis in Macrostomum lignano, a flatworm model organism for stem cell research.</title>
        <authorList>
            <person name="Berezikov E."/>
        </authorList>
    </citation>
    <scope>NUCLEOTIDE SEQUENCE [LARGE SCALE GENOMIC DNA]</scope>
    <source>
        <strain evidence="1">DV1</strain>
        <tissue evidence="1">Whole organism</tissue>
    </source>
</reference>
<dbReference type="Gene3D" id="2.20.25.240">
    <property type="match status" value="1"/>
</dbReference>
<sequence length="190" mass="21055">MEPIEGKRIGSVGYTHGVCIYQKDRVRNGTVSYRCTNKNCPGRAVEKDGVLRLIAHNHDGDSKEKEILRLRANLKRKAGESSSSLRDLFDRETQASSVGNRIGFAEVESSMYRQRRCLLPPLPKAAVDAYAAICDAPDRFRCVNSVIIIQGGVSSADDGHGLIFAHPDMLSRLSQATFRTVPNIFWSKGF</sequence>
<accession>A0A267GL29</accession>
<dbReference type="Proteomes" id="UP000215902">
    <property type="component" value="Unassembled WGS sequence"/>
</dbReference>
<dbReference type="AlphaFoldDB" id="A0A267GL29"/>
<protein>
    <recommendedName>
        <fullName evidence="3">FLYWCH-type domain-containing protein</fullName>
    </recommendedName>
</protein>
<organism evidence="1 2">
    <name type="scientific">Macrostomum lignano</name>
    <dbReference type="NCBI Taxonomy" id="282301"/>
    <lineage>
        <taxon>Eukaryota</taxon>
        <taxon>Metazoa</taxon>
        <taxon>Spiralia</taxon>
        <taxon>Lophotrochozoa</taxon>
        <taxon>Platyhelminthes</taxon>
        <taxon>Rhabditophora</taxon>
        <taxon>Macrostomorpha</taxon>
        <taxon>Macrostomida</taxon>
        <taxon>Macrostomidae</taxon>
        <taxon>Macrostomum</taxon>
    </lineage>
</organism>
<proteinExistence type="predicted"/>
<name>A0A267GL29_9PLAT</name>
<comment type="caution">
    <text evidence="1">The sequence shown here is derived from an EMBL/GenBank/DDBJ whole genome shotgun (WGS) entry which is preliminary data.</text>
</comment>
<evidence type="ECO:0008006" key="3">
    <source>
        <dbReference type="Google" id="ProtNLM"/>
    </source>
</evidence>